<dbReference type="GO" id="GO:0047355">
    <property type="term" value="F:CDP-glycerol glycerophosphotransferase activity"/>
    <property type="evidence" value="ECO:0007669"/>
    <property type="project" value="InterPro"/>
</dbReference>
<accession>A0A926HSC2</accession>
<dbReference type="EMBL" id="JACRSS010000001">
    <property type="protein sequence ID" value="MBC8538322.1"/>
    <property type="molecule type" value="Genomic_DNA"/>
</dbReference>
<dbReference type="AlphaFoldDB" id="A0A926HSC2"/>
<dbReference type="PANTHER" id="PTHR37316:SF3">
    <property type="entry name" value="TEICHOIC ACID GLYCEROL-PHOSPHATE TRANSFERASE"/>
    <property type="match status" value="1"/>
</dbReference>
<dbReference type="SUPFAM" id="SSF53756">
    <property type="entry name" value="UDP-Glycosyltransferase/glycogen phosphorylase"/>
    <property type="match status" value="1"/>
</dbReference>
<dbReference type="InterPro" id="IPR043148">
    <property type="entry name" value="TagF_C"/>
</dbReference>
<dbReference type="Gene3D" id="3.40.50.12580">
    <property type="match status" value="1"/>
</dbReference>
<dbReference type="GO" id="GO:0016020">
    <property type="term" value="C:membrane"/>
    <property type="evidence" value="ECO:0007669"/>
    <property type="project" value="InterPro"/>
</dbReference>
<keyword evidence="2" id="KW-1185">Reference proteome</keyword>
<sequence length="343" mass="39135">MSRQSDEPSLDFLLLEEEIRRQCPDCETVFLCRRMGDGALALVRDFFVIVKQMKHLAESRVCILDSYSIPVSILKHKKELFVLQIWHAMGAIKKFGYQSLGREGGRDARLARAMEMHKGYDAIVSGSQAMVPFFAEAFGAPRKKFLPVGMPRIDYLLENEEKLRHVVRSQHPEWKGKTVVLYAPTFRRNREYQTDDLLRAMDWDKYVLIVKGHPLKELEVSDSQAETCDSYSAMELLPAADIVITDYSAISIEAAALLKPVYFYVYDLEEYARDTGLNIDLEAEMPGCVYRDAAALAAGMEREYPRDSIRRFRDTYVAQAAQKRLATKAIAACVLQRIKEAGR</sequence>
<evidence type="ECO:0000313" key="1">
    <source>
        <dbReference type="EMBL" id="MBC8538322.1"/>
    </source>
</evidence>
<name>A0A926HSC2_9FIRM</name>
<evidence type="ECO:0000313" key="2">
    <source>
        <dbReference type="Proteomes" id="UP000617951"/>
    </source>
</evidence>
<dbReference type="Pfam" id="PF04464">
    <property type="entry name" value="Glyphos_transf"/>
    <property type="match status" value="1"/>
</dbReference>
<comment type="caution">
    <text evidence="1">The sequence shown here is derived from an EMBL/GenBank/DDBJ whole genome shotgun (WGS) entry which is preliminary data.</text>
</comment>
<reference evidence="1" key="1">
    <citation type="submission" date="2020-08" db="EMBL/GenBank/DDBJ databases">
        <title>Genome public.</title>
        <authorList>
            <person name="Liu C."/>
            <person name="Sun Q."/>
        </authorList>
    </citation>
    <scope>NUCLEOTIDE SEQUENCE</scope>
    <source>
        <strain evidence="1">NSJ-63</strain>
    </source>
</reference>
<dbReference type="InterPro" id="IPR051612">
    <property type="entry name" value="Teichoic_Acid_Biosynth"/>
</dbReference>
<proteinExistence type="predicted"/>
<dbReference type="InterPro" id="IPR007554">
    <property type="entry name" value="Glycerophosphate_synth"/>
</dbReference>
<organism evidence="1 2">
    <name type="scientific">Guopingia tenuis</name>
    <dbReference type="NCBI Taxonomy" id="2763656"/>
    <lineage>
        <taxon>Bacteria</taxon>
        <taxon>Bacillati</taxon>
        <taxon>Bacillota</taxon>
        <taxon>Clostridia</taxon>
        <taxon>Christensenellales</taxon>
        <taxon>Christensenellaceae</taxon>
        <taxon>Guopingia</taxon>
    </lineage>
</organism>
<protein>
    <submittedName>
        <fullName evidence="1">CDP-glycerol glycerophosphotransferase family protein</fullName>
    </submittedName>
</protein>
<gene>
    <name evidence="1" type="ORF">H8693_05175</name>
</gene>
<dbReference type="Proteomes" id="UP000617951">
    <property type="component" value="Unassembled WGS sequence"/>
</dbReference>
<dbReference type="PANTHER" id="PTHR37316">
    <property type="entry name" value="TEICHOIC ACID GLYCEROL-PHOSPHATE PRIMASE"/>
    <property type="match status" value="1"/>
</dbReference>